<dbReference type="GO" id="GO:0016853">
    <property type="term" value="F:isomerase activity"/>
    <property type="evidence" value="ECO:0007669"/>
    <property type="project" value="UniProtKB-KW"/>
</dbReference>
<reference evidence="3" key="1">
    <citation type="submission" date="2013-08" db="EMBL/GenBank/DDBJ databases">
        <title>Intrasporangium oryzae NRRL B-24470.</title>
        <authorList>
            <person name="Liu H."/>
            <person name="Wang G."/>
        </authorList>
    </citation>
    <scope>NUCLEOTIDE SEQUENCE [LARGE SCALE GENOMIC DNA]</scope>
    <source>
        <strain evidence="3">Q5-1</strain>
    </source>
</reference>
<dbReference type="SUPFAM" id="SSF109854">
    <property type="entry name" value="DinB/YfiT-like putative metalloenzymes"/>
    <property type="match status" value="1"/>
</dbReference>
<evidence type="ECO:0000313" key="2">
    <source>
        <dbReference type="EMBL" id="EWT06625.1"/>
    </source>
</evidence>
<evidence type="ECO:0000313" key="3">
    <source>
        <dbReference type="Proteomes" id="UP000019494"/>
    </source>
</evidence>
<dbReference type="InterPro" id="IPR024775">
    <property type="entry name" value="DinB-like"/>
</dbReference>
<gene>
    <name evidence="2" type="ORF">N864_20000</name>
</gene>
<organism evidence="2 3">
    <name type="scientific">Intrasporangium chromatireducens Q5-1</name>
    <dbReference type="NCBI Taxonomy" id="584657"/>
    <lineage>
        <taxon>Bacteria</taxon>
        <taxon>Bacillati</taxon>
        <taxon>Actinomycetota</taxon>
        <taxon>Actinomycetes</taxon>
        <taxon>Micrococcales</taxon>
        <taxon>Intrasporangiaceae</taxon>
        <taxon>Intrasporangium</taxon>
    </lineage>
</organism>
<accession>W9GKL8</accession>
<feature type="domain" description="DinB-like" evidence="1">
    <location>
        <begin position="8"/>
        <end position="166"/>
    </location>
</feature>
<keyword evidence="2" id="KW-0670">Pyruvate</keyword>
<dbReference type="EMBL" id="AWQS01000039">
    <property type="protein sequence ID" value="EWT06625.1"/>
    <property type="molecule type" value="Genomic_DNA"/>
</dbReference>
<keyword evidence="2" id="KW-0413">Isomerase</keyword>
<dbReference type="Gene3D" id="1.20.120.450">
    <property type="entry name" value="dinb family like domain"/>
    <property type="match status" value="1"/>
</dbReference>
<comment type="caution">
    <text evidence="2">The sequence shown here is derived from an EMBL/GenBank/DDBJ whole genome shotgun (WGS) entry which is preliminary data.</text>
</comment>
<dbReference type="Proteomes" id="UP000019494">
    <property type="component" value="Unassembled WGS sequence"/>
</dbReference>
<dbReference type="Pfam" id="PF12867">
    <property type="entry name" value="DinB_2"/>
    <property type="match status" value="1"/>
</dbReference>
<protein>
    <submittedName>
        <fullName evidence="2">Maleylpyruvate isomerase</fullName>
    </submittedName>
</protein>
<sequence>MSQPTRAALEWVRDDYEDLVRDADPRHLEAPSHGTRWTNRELLFHMWFGQRIARVMVPVMGGFSRLPAAVSHRYATALTWATAPYEWVNYAGSVAGARFAGLERARRWMARDTDWLLRWGEGASDADLGRGMSVPAGWDPYFQPWMSRAELLTWAPEHYRHHRRQLTLDRP</sequence>
<name>W9GKL8_9MICO</name>
<keyword evidence="3" id="KW-1185">Reference proteome</keyword>
<dbReference type="InterPro" id="IPR034660">
    <property type="entry name" value="DinB/YfiT-like"/>
</dbReference>
<evidence type="ECO:0000259" key="1">
    <source>
        <dbReference type="Pfam" id="PF12867"/>
    </source>
</evidence>
<proteinExistence type="predicted"/>
<dbReference type="AlphaFoldDB" id="W9GKL8"/>